<protein>
    <submittedName>
        <fullName evidence="2">Uncharacterized protein</fullName>
    </submittedName>
</protein>
<dbReference type="Proteomes" id="UP000006821">
    <property type="component" value="Chromosome"/>
</dbReference>
<evidence type="ECO:0000313" key="2">
    <source>
        <dbReference type="EMBL" id="AAU92132.1"/>
    </source>
</evidence>
<dbReference type="KEGG" id="mca:MCA1823"/>
<organism evidence="2 3">
    <name type="scientific">Methylococcus capsulatus (strain ATCC 33009 / NCIMB 11132 / Bath)</name>
    <dbReference type="NCBI Taxonomy" id="243233"/>
    <lineage>
        <taxon>Bacteria</taxon>
        <taxon>Pseudomonadati</taxon>
        <taxon>Pseudomonadota</taxon>
        <taxon>Gammaproteobacteria</taxon>
        <taxon>Methylococcales</taxon>
        <taxon>Methylococcaceae</taxon>
        <taxon>Methylococcus</taxon>
    </lineage>
</organism>
<evidence type="ECO:0000313" key="3">
    <source>
        <dbReference type="Proteomes" id="UP000006821"/>
    </source>
</evidence>
<dbReference type="HOGENOM" id="CLU_1617088_0_0_6"/>
<proteinExistence type="predicted"/>
<evidence type="ECO:0000256" key="1">
    <source>
        <dbReference type="SAM" id="MobiDB-lite"/>
    </source>
</evidence>
<reference evidence="2 3" key="1">
    <citation type="journal article" date="2004" name="PLoS Biol.">
        <title>Genomic insights into methanotrophy: the complete genome sequence of Methylococcus capsulatus (Bath).</title>
        <authorList>
            <person name="Ward N.L."/>
            <person name="Larsen O."/>
            <person name="Sakwa J."/>
            <person name="Bruseth L."/>
            <person name="Khouri H.M."/>
            <person name="Durkin A.S."/>
            <person name="Dimitrov G."/>
            <person name="Jiang L."/>
            <person name="Scanlan D."/>
            <person name="Kang K.H."/>
            <person name="Lewis M.R."/>
            <person name="Nelson K.E."/>
            <person name="Methe B.A."/>
            <person name="Wu M."/>
            <person name="Heidelberg J.F."/>
            <person name="Paulsen I.T."/>
            <person name="Fouts D.E."/>
            <person name="Ravel J."/>
            <person name="Tettelin H."/>
            <person name="Ren Q."/>
            <person name="Read T.D."/>
            <person name="DeBoy R.T."/>
            <person name="Seshadri R."/>
            <person name="Salzberg S.L."/>
            <person name="Jensen H.B."/>
            <person name="Birkeland N.K."/>
            <person name="Nelson W.C."/>
            <person name="Dodson R.J."/>
            <person name="Grindhaug S.H."/>
            <person name="Holt I.E."/>
            <person name="Eidhammer I."/>
            <person name="Jonasen I."/>
            <person name="Vanaken S."/>
            <person name="Utterback T.R."/>
            <person name="Feldblyum T.V."/>
            <person name="Fraser C.M."/>
            <person name="Lillehaug J.R."/>
            <person name="Eisen J.A."/>
        </authorList>
    </citation>
    <scope>NUCLEOTIDE SEQUENCE [LARGE SCALE GENOMIC DNA]</scope>
    <source>
        <strain evidence="3">ATCC 33009 / NCIMB 11132 / Bath</strain>
    </source>
</reference>
<feature type="compositionally biased region" description="Basic and acidic residues" evidence="1">
    <location>
        <begin position="35"/>
        <end position="46"/>
    </location>
</feature>
<feature type="region of interest" description="Disordered" evidence="1">
    <location>
        <begin position="1"/>
        <end position="164"/>
    </location>
</feature>
<name>Q607D7_METCA</name>
<sequence>MTTGLDKNDTHDDRQKKTDPLRTSRHFPDLGRFCRRTDARGADRIRRPPARTFPACPDHLLFEGVRTRSSGSPAQGGLDQHDHVHHRADLGHPETGAESRPQNRRRQDLVSRSARCAPRLVARPGLVQENRVRGRRRGGAGRPRDDPLMRPNRSVRTGPASRGN</sequence>
<accession>Q607D7</accession>
<feature type="compositionally biased region" description="Basic and acidic residues" evidence="1">
    <location>
        <begin position="79"/>
        <end position="97"/>
    </location>
</feature>
<gene>
    <name evidence="2" type="ordered locus">MCA1823</name>
</gene>
<dbReference type="AlphaFoldDB" id="Q607D7"/>
<feature type="compositionally biased region" description="Basic and acidic residues" evidence="1">
    <location>
        <begin position="1"/>
        <end position="29"/>
    </location>
</feature>
<dbReference type="EMBL" id="AE017282">
    <property type="protein sequence ID" value="AAU92132.1"/>
    <property type="molecule type" value="Genomic_DNA"/>
</dbReference>